<feature type="compositionally biased region" description="Basic and acidic residues" evidence="1">
    <location>
        <begin position="93"/>
        <end position="102"/>
    </location>
</feature>
<dbReference type="EMBL" id="JACEIK010000284">
    <property type="protein sequence ID" value="MCD7454054.1"/>
    <property type="molecule type" value="Genomic_DNA"/>
</dbReference>
<proteinExistence type="predicted"/>
<feature type="region of interest" description="Disordered" evidence="1">
    <location>
        <begin position="45"/>
        <end position="108"/>
    </location>
</feature>
<accession>A0ABS8S4W8</accession>
<protein>
    <submittedName>
        <fullName evidence="2">Uncharacterized protein</fullName>
    </submittedName>
</protein>
<name>A0ABS8S4W8_DATST</name>
<sequence length="108" mass="12044">MSYTTYARRKNALMDGYAKEGESLSCFVCLEPGCLKLPFLKKENLGPENLKQDRKQNNIEERKATRIKPRSRLKPFSEGAGLVDGNGISDNAVKGEGEKEANSNEESF</sequence>
<keyword evidence="3" id="KW-1185">Reference proteome</keyword>
<gene>
    <name evidence="2" type="ORF">HAX54_023371</name>
</gene>
<evidence type="ECO:0000313" key="3">
    <source>
        <dbReference type="Proteomes" id="UP000823775"/>
    </source>
</evidence>
<reference evidence="2 3" key="1">
    <citation type="journal article" date="2021" name="BMC Genomics">
        <title>Datura genome reveals duplications of psychoactive alkaloid biosynthetic genes and high mutation rate following tissue culture.</title>
        <authorList>
            <person name="Rajewski A."/>
            <person name="Carter-House D."/>
            <person name="Stajich J."/>
            <person name="Litt A."/>
        </authorList>
    </citation>
    <scope>NUCLEOTIDE SEQUENCE [LARGE SCALE GENOMIC DNA]</scope>
    <source>
        <strain evidence="2">AR-01</strain>
    </source>
</reference>
<evidence type="ECO:0000256" key="1">
    <source>
        <dbReference type="SAM" id="MobiDB-lite"/>
    </source>
</evidence>
<comment type="caution">
    <text evidence="2">The sequence shown here is derived from an EMBL/GenBank/DDBJ whole genome shotgun (WGS) entry which is preliminary data.</text>
</comment>
<dbReference type="Proteomes" id="UP000823775">
    <property type="component" value="Unassembled WGS sequence"/>
</dbReference>
<organism evidence="2 3">
    <name type="scientific">Datura stramonium</name>
    <name type="common">Jimsonweed</name>
    <name type="synonym">Common thornapple</name>
    <dbReference type="NCBI Taxonomy" id="4076"/>
    <lineage>
        <taxon>Eukaryota</taxon>
        <taxon>Viridiplantae</taxon>
        <taxon>Streptophyta</taxon>
        <taxon>Embryophyta</taxon>
        <taxon>Tracheophyta</taxon>
        <taxon>Spermatophyta</taxon>
        <taxon>Magnoliopsida</taxon>
        <taxon>eudicotyledons</taxon>
        <taxon>Gunneridae</taxon>
        <taxon>Pentapetalae</taxon>
        <taxon>asterids</taxon>
        <taxon>lamiids</taxon>
        <taxon>Solanales</taxon>
        <taxon>Solanaceae</taxon>
        <taxon>Solanoideae</taxon>
        <taxon>Datureae</taxon>
        <taxon>Datura</taxon>
    </lineage>
</organism>
<evidence type="ECO:0000313" key="2">
    <source>
        <dbReference type="EMBL" id="MCD7454054.1"/>
    </source>
</evidence>
<feature type="compositionally biased region" description="Basic and acidic residues" evidence="1">
    <location>
        <begin position="45"/>
        <end position="64"/>
    </location>
</feature>